<organism evidence="2 3">
    <name type="scientific">Glomerella acutata</name>
    <name type="common">Colletotrichum acutatum</name>
    <dbReference type="NCBI Taxonomy" id="27357"/>
    <lineage>
        <taxon>Eukaryota</taxon>
        <taxon>Fungi</taxon>
        <taxon>Dikarya</taxon>
        <taxon>Ascomycota</taxon>
        <taxon>Pezizomycotina</taxon>
        <taxon>Sordariomycetes</taxon>
        <taxon>Hypocreomycetidae</taxon>
        <taxon>Glomerellales</taxon>
        <taxon>Glomerellaceae</taxon>
        <taxon>Colletotrichum</taxon>
        <taxon>Colletotrichum acutatum species complex</taxon>
    </lineage>
</organism>
<protein>
    <submittedName>
        <fullName evidence="2">Uncharacterized protein</fullName>
    </submittedName>
</protein>
<comment type="caution">
    <text evidence="2">The sequence shown here is derived from an EMBL/GenBank/DDBJ whole genome shotgun (WGS) entry which is preliminary data.</text>
</comment>
<feature type="region of interest" description="Disordered" evidence="1">
    <location>
        <begin position="1"/>
        <end position="22"/>
    </location>
</feature>
<sequence>MKPKKVYLGKAHQKREEEKENSCRETHTHHTCFLLPHPSRYPFPARKPRGGPPSSFYFLVRVPIPFPPLPSKTWLDPFFLLSLSLSPPSLSLFPVFPPPFPFPTGNCCSRCSPCLPHTPRPSKVRSSFFPFRVQCAFDLATSPCWPICPVARLSACFLGPCLVTHFVFRRRVVSSRCLSSIALRSTRGVFALLYPILRIPNDSECFPWSVRYLTRAHIAVTLSQSSLSQSLSTGPRDAERHHLVRLPSAQPSPFSTTPSCLLDNRE</sequence>
<evidence type="ECO:0000313" key="2">
    <source>
        <dbReference type="EMBL" id="KAK1727727.1"/>
    </source>
</evidence>
<dbReference type="RefSeq" id="XP_060367782.1">
    <property type="nucleotide sequence ID" value="XM_060501567.1"/>
</dbReference>
<evidence type="ECO:0000313" key="3">
    <source>
        <dbReference type="Proteomes" id="UP001244207"/>
    </source>
</evidence>
<dbReference type="Proteomes" id="UP001244207">
    <property type="component" value="Unassembled WGS sequence"/>
</dbReference>
<dbReference type="EMBL" id="JAHMHS010000022">
    <property type="protein sequence ID" value="KAK1727727.1"/>
    <property type="molecule type" value="Genomic_DNA"/>
</dbReference>
<dbReference type="AlphaFoldDB" id="A0AAD8UNL9"/>
<keyword evidence="3" id="KW-1185">Reference proteome</keyword>
<gene>
    <name evidence="2" type="ORF">BDZ83DRAFT_187388</name>
</gene>
<dbReference type="GeneID" id="85385466"/>
<proteinExistence type="predicted"/>
<evidence type="ECO:0000256" key="1">
    <source>
        <dbReference type="SAM" id="MobiDB-lite"/>
    </source>
</evidence>
<feature type="compositionally biased region" description="Basic residues" evidence="1">
    <location>
        <begin position="1"/>
        <end position="13"/>
    </location>
</feature>
<name>A0AAD8UNL9_GLOAC</name>
<accession>A0AAD8UNL9</accession>
<reference evidence="2" key="1">
    <citation type="submission" date="2021-12" db="EMBL/GenBank/DDBJ databases">
        <title>Comparative genomics, transcriptomics and evolutionary studies reveal genomic signatures of adaptation to plant cell wall in hemibiotrophic fungi.</title>
        <authorList>
            <consortium name="DOE Joint Genome Institute"/>
            <person name="Baroncelli R."/>
            <person name="Diaz J.F."/>
            <person name="Benocci T."/>
            <person name="Peng M."/>
            <person name="Battaglia E."/>
            <person name="Haridas S."/>
            <person name="Andreopoulos W."/>
            <person name="Labutti K."/>
            <person name="Pangilinan J."/>
            <person name="Floch G.L."/>
            <person name="Makela M.R."/>
            <person name="Henrissat B."/>
            <person name="Grigoriev I.V."/>
            <person name="Crouch J.A."/>
            <person name="De Vries R.P."/>
            <person name="Sukno S.A."/>
            <person name="Thon M.R."/>
        </authorList>
    </citation>
    <scope>NUCLEOTIDE SEQUENCE</scope>
    <source>
        <strain evidence="2">CBS 112980</strain>
    </source>
</reference>